<evidence type="ECO:0000259" key="10">
    <source>
        <dbReference type="Pfam" id="PF04290"/>
    </source>
</evidence>
<comment type="subcellular location">
    <subcellularLocation>
        <location evidence="1">Cell inner membrane</location>
        <topology evidence="1">Multi-pass membrane protein</topology>
    </subcellularLocation>
</comment>
<evidence type="ECO:0000256" key="7">
    <source>
        <dbReference type="ARBA" id="ARBA00023136"/>
    </source>
</evidence>
<dbReference type="InterPro" id="IPR055348">
    <property type="entry name" value="DctQ"/>
</dbReference>
<protein>
    <submittedName>
        <fullName evidence="11">TRAP transporter small permease subunit</fullName>
    </submittedName>
</protein>
<comment type="caution">
    <text evidence="11">The sequence shown here is derived from an EMBL/GenBank/DDBJ whole genome shotgun (WGS) entry which is preliminary data.</text>
</comment>
<feature type="domain" description="Tripartite ATP-independent periplasmic transporters DctQ component" evidence="10">
    <location>
        <begin position="23"/>
        <end position="98"/>
    </location>
</feature>
<dbReference type="GO" id="GO:0015740">
    <property type="term" value="P:C4-dicarboxylate transport"/>
    <property type="evidence" value="ECO:0007669"/>
    <property type="project" value="TreeGrafter"/>
</dbReference>
<keyword evidence="3" id="KW-1003">Cell membrane</keyword>
<dbReference type="Pfam" id="PF04290">
    <property type="entry name" value="DctQ"/>
    <property type="match status" value="1"/>
</dbReference>
<evidence type="ECO:0000256" key="5">
    <source>
        <dbReference type="ARBA" id="ARBA00022692"/>
    </source>
</evidence>
<dbReference type="InterPro" id="IPR007387">
    <property type="entry name" value="TRAP_DctQ"/>
</dbReference>
<evidence type="ECO:0000256" key="3">
    <source>
        <dbReference type="ARBA" id="ARBA00022475"/>
    </source>
</evidence>
<keyword evidence="7 9" id="KW-0472">Membrane</keyword>
<evidence type="ECO:0000256" key="2">
    <source>
        <dbReference type="ARBA" id="ARBA00022448"/>
    </source>
</evidence>
<dbReference type="PANTHER" id="PTHR35011:SF2">
    <property type="entry name" value="2,3-DIKETO-L-GULONATE TRAP TRANSPORTER SMALL PERMEASE PROTEIN YIAM"/>
    <property type="match status" value="1"/>
</dbReference>
<accession>A0A847D4A4</accession>
<organism evidence="11 12">
    <name type="scientific">Trichococcus flocculiformis</name>
    <dbReference type="NCBI Taxonomy" id="82803"/>
    <lineage>
        <taxon>Bacteria</taxon>
        <taxon>Bacillati</taxon>
        <taxon>Bacillota</taxon>
        <taxon>Bacilli</taxon>
        <taxon>Lactobacillales</taxon>
        <taxon>Carnobacteriaceae</taxon>
        <taxon>Trichococcus</taxon>
    </lineage>
</organism>
<keyword evidence="6 9" id="KW-1133">Transmembrane helix</keyword>
<feature type="transmembrane region" description="Helical" evidence="9">
    <location>
        <begin position="47"/>
        <end position="65"/>
    </location>
</feature>
<keyword evidence="2" id="KW-0813">Transport</keyword>
<evidence type="ECO:0000313" key="12">
    <source>
        <dbReference type="Proteomes" id="UP000589373"/>
    </source>
</evidence>
<dbReference type="GO" id="GO:0005886">
    <property type="term" value="C:plasma membrane"/>
    <property type="evidence" value="ECO:0007669"/>
    <property type="project" value="UniProtKB-SubCell"/>
</dbReference>
<keyword evidence="4" id="KW-0997">Cell inner membrane</keyword>
<dbReference type="Proteomes" id="UP000589373">
    <property type="component" value="Unassembled WGS sequence"/>
</dbReference>
<evidence type="ECO:0000256" key="9">
    <source>
        <dbReference type="SAM" id="Phobius"/>
    </source>
</evidence>
<evidence type="ECO:0000256" key="1">
    <source>
        <dbReference type="ARBA" id="ARBA00004429"/>
    </source>
</evidence>
<evidence type="ECO:0000313" key="11">
    <source>
        <dbReference type="EMBL" id="NLD31488.1"/>
    </source>
</evidence>
<sequence>MTKLRKIMDSVLKTISVFLFAFMTVTGTYQVLSRYLFGKPSTISEGLLSYSFAWMALLAAAYVFGKREHMRMSFITDKFSDSNQLKISLIGELITFAF</sequence>
<evidence type="ECO:0000256" key="6">
    <source>
        <dbReference type="ARBA" id="ARBA00022989"/>
    </source>
</evidence>
<proteinExistence type="inferred from homology"/>
<gene>
    <name evidence="11" type="ORF">GX662_04415</name>
</gene>
<dbReference type="PANTHER" id="PTHR35011">
    <property type="entry name" value="2,3-DIKETO-L-GULONATE TRAP TRANSPORTER SMALL PERMEASE PROTEIN YIAM"/>
    <property type="match status" value="1"/>
</dbReference>
<comment type="similarity">
    <text evidence="8">Belongs to the TRAP transporter small permease family.</text>
</comment>
<evidence type="ECO:0000256" key="4">
    <source>
        <dbReference type="ARBA" id="ARBA00022519"/>
    </source>
</evidence>
<feature type="transmembrane region" description="Helical" evidence="9">
    <location>
        <begin position="12"/>
        <end position="32"/>
    </location>
</feature>
<reference evidence="11 12" key="1">
    <citation type="journal article" date="2020" name="Biotechnol. Biofuels">
        <title>New insights from the biogas microbiome by comprehensive genome-resolved metagenomics of nearly 1600 species originating from multiple anaerobic digesters.</title>
        <authorList>
            <person name="Campanaro S."/>
            <person name="Treu L."/>
            <person name="Rodriguez-R L.M."/>
            <person name="Kovalovszki A."/>
            <person name="Ziels R.M."/>
            <person name="Maus I."/>
            <person name="Zhu X."/>
            <person name="Kougias P.G."/>
            <person name="Basile A."/>
            <person name="Luo G."/>
            <person name="Schluter A."/>
            <person name="Konstantinidis K.T."/>
            <person name="Angelidaki I."/>
        </authorList>
    </citation>
    <scope>NUCLEOTIDE SEQUENCE [LARGE SCALE GENOMIC DNA]</scope>
    <source>
        <strain evidence="11">AS07pgkLD_105</strain>
    </source>
</reference>
<name>A0A847D4A4_9LACT</name>
<dbReference type="GO" id="GO:0022857">
    <property type="term" value="F:transmembrane transporter activity"/>
    <property type="evidence" value="ECO:0007669"/>
    <property type="project" value="TreeGrafter"/>
</dbReference>
<dbReference type="EMBL" id="JAAZCD010000105">
    <property type="protein sequence ID" value="NLD31488.1"/>
    <property type="molecule type" value="Genomic_DNA"/>
</dbReference>
<evidence type="ECO:0000256" key="8">
    <source>
        <dbReference type="ARBA" id="ARBA00038436"/>
    </source>
</evidence>
<dbReference type="RefSeq" id="WP_276645102.1">
    <property type="nucleotide sequence ID" value="NZ_JAAZCD010000105.1"/>
</dbReference>
<keyword evidence="5 9" id="KW-0812">Transmembrane</keyword>
<feature type="non-terminal residue" evidence="11">
    <location>
        <position position="98"/>
    </location>
</feature>
<dbReference type="AlphaFoldDB" id="A0A847D4A4"/>